<dbReference type="InterPro" id="IPR017451">
    <property type="entry name" value="F-box-assoc_interact_dom"/>
</dbReference>
<feature type="region of interest" description="Disordered" evidence="1">
    <location>
        <begin position="138"/>
        <end position="192"/>
    </location>
</feature>
<feature type="compositionally biased region" description="Basic and acidic residues" evidence="1">
    <location>
        <begin position="152"/>
        <end position="168"/>
    </location>
</feature>
<protein>
    <recommendedName>
        <fullName evidence="2">F-box associated beta-propeller type 3 domain-containing protein</fullName>
    </recommendedName>
</protein>
<dbReference type="EMBL" id="QGKV02000649">
    <property type="protein sequence ID" value="KAF3578748.1"/>
    <property type="molecule type" value="Genomic_DNA"/>
</dbReference>
<dbReference type="SUPFAM" id="SSF81383">
    <property type="entry name" value="F-box domain"/>
    <property type="match status" value="1"/>
</dbReference>
<evidence type="ECO:0000259" key="2">
    <source>
        <dbReference type="Pfam" id="PF08268"/>
    </source>
</evidence>
<dbReference type="PANTHER" id="PTHR36707:SF4">
    <property type="entry name" value="(RAPE) HYPOTHETICAL PROTEIN"/>
    <property type="match status" value="1"/>
</dbReference>
<keyword evidence="4" id="KW-1185">Reference proteome</keyword>
<feature type="region of interest" description="Disordered" evidence="1">
    <location>
        <begin position="24"/>
        <end position="91"/>
    </location>
</feature>
<feature type="domain" description="F-box associated beta-propeller type 3" evidence="2">
    <location>
        <begin position="587"/>
        <end position="638"/>
    </location>
</feature>
<proteinExistence type="predicted"/>
<name>A0ABQ7DL50_BRACR</name>
<feature type="domain" description="F-box associated beta-propeller type 3" evidence="2">
    <location>
        <begin position="468"/>
        <end position="586"/>
    </location>
</feature>
<comment type="caution">
    <text evidence="3">The sequence shown here is derived from an EMBL/GenBank/DDBJ whole genome shotgun (WGS) entry which is preliminary data.</text>
</comment>
<feature type="compositionally biased region" description="Polar residues" evidence="1">
    <location>
        <begin position="24"/>
        <end position="33"/>
    </location>
</feature>
<dbReference type="InterPro" id="IPR036047">
    <property type="entry name" value="F-box-like_dom_sf"/>
</dbReference>
<organism evidence="3 4">
    <name type="scientific">Brassica cretica</name>
    <name type="common">Mustard</name>
    <dbReference type="NCBI Taxonomy" id="69181"/>
    <lineage>
        <taxon>Eukaryota</taxon>
        <taxon>Viridiplantae</taxon>
        <taxon>Streptophyta</taxon>
        <taxon>Embryophyta</taxon>
        <taxon>Tracheophyta</taxon>
        <taxon>Spermatophyta</taxon>
        <taxon>Magnoliopsida</taxon>
        <taxon>eudicotyledons</taxon>
        <taxon>Gunneridae</taxon>
        <taxon>Pentapetalae</taxon>
        <taxon>rosids</taxon>
        <taxon>malvids</taxon>
        <taxon>Brassicales</taxon>
        <taxon>Brassicaceae</taxon>
        <taxon>Brassiceae</taxon>
        <taxon>Brassica</taxon>
    </lineage>
</organism>
<dbReference type="NCBIfam" id="TIGR01640">
    <property type="entry name" value="F_box_assoc_1"/>
    <property type="match status" value="1"/>
</dbReference>
<dbReference type="Pfam" id="PF08268">
    <property type="entry name" value="FBA_3"/>
    <property type="match status" value="3"/>
</dbReference>
<dbReference type="InterPro" id="IPR013187">
    <property type="entry name" value="F-box-assoc_dom_typ3"/>
</dbReference>
<dbReference type="Proteomes" id="UP000266723">
    <property type="component" value="Unassembled WGS sequence"/>
</dbReference>
<evidence type="ECO:0000256" key="1">
    <source>
        <dbReference type="SAM" id="MobiDB-lite"/>
    </source>
</evidence>
<evidence type="ECO:0000313" key="4">
    <source>
        <dbReference type="Proteomes" id="UP000266723"/>
    </source>
</evidence>
<feature type="compositionally biased region" description="Polar residues" evidence="1">
    <location>
        <begin position="182"/>
        <end position="192"/>
    </location>
</feature>
<sequence length="959" mass="109132">MSFAGGRDGSKGLIKRITSTFAINKNQNTTTNDPKPVFPRSRSTGASYESMRLRQGKKALPDVTAKKTKRTKSACVSPQRRREKIDESRKQQIEDIDSIWLTSDSSSSLLGERKVSVSFHFSLDESIVSWLSNAAKNQEDTKDNHHHHHQKSSKDAKYSSENIRKDGKYVGTDSAKPCSSHLPENNNKTCEETSSFNRYVSRELTSQSHEEKKVTFSLESDASPSPVISNLWPPTPPITILASALEKVAEIGGSKRRNVVEPLFWPLEQKFDWTTDDIMKHFSMSPQRKKYIGSKSASTSPRSMRAQLHTRKLDLKEGCKRKLMFNGRPGSNSKLTQIPELKQTISSDQPPIKNRLKRNKSLPSRLRNTSEISSKVVPIEATEESVEISREEKKIPKKLVMTREEKALIQTSTLIVSCSKILYEKQKALYDITSIARCRCVSKRWASLLRRPHFTELFFTKSLARPQLFFACQKESEMIFFSLPQSQNLNEYVSLTAADHHITFPFERVDGISSSVNGYVCISGHQILKGRKTRKDVLVICNPSTGQSFTLPKIPNLKNMKSTAKIYLGYDLIEKQHKVLAMARAQECICIDSVLYYGALGSNMCHILVCFDVRSEKYSSIKAIQRAIEDAATLVNYKDPEKHEWSSRIYKFPPVWKDVVAGEVLFFKGVTATNEIVLSPKTSSDLYYVYYYNFDKETIKRVEFQGMRPFRKGWGSGVFTLLNHVEDVKLILVQQKHSNLGPSTPPITILASALEKVAELGGSKRRNVVEPLFWPLEQKFDWTTDDIMKHFSMSPQRKKYIGSKSGSTSPRSMRAQLHTRKLDLKEGCKKKLMFNGRGSNSKLTQIPEMERTEIRNNRPPNKKSLKKNKSLPSRLRNSSAIWSKVVPIEATEESVEISGEEKTPRKIVMTRKSRTFLEDDFGLMHDFSIENVVGLREFRGREGIDSDFNTDCFLFEDSI</sequence>
<accession>A0ABQ7DL50</accession>
<reference evidence="3 4" key="1">
    <citation type="journal article" date="2020" name="BMC Genomics">
        <title>Intraspecific diversification of the crop wild relative Brassica cretica Lam. using demographic model selection.</title>
        <authorList>
            <person name="Kioukis A."/>
            <person name="Michalopoulou V.A."/>
            <person name="Briers L."/>
            <person name="Pirintsos S."/>
            <person name="Studholme D.J."/>
            <person name="Pavlidis P."/>
            <person name="Sarris P.F."/>
        </authorList>
    </citation>
    <scope>NUCLEOTIDE SEQUENCE [LARGE SCALE GENOMIC DNA]</scope>
    <source>
        <strain evidence="4">cv. PFS-1207/04</strain>
    </source>
</reference>
<dbReference type="PANTHER" id="PTHR36707">
    <property type="entry name" value="T20M3.17 PROTEIN"/>
    <property type="match status" value="1"/>
</dbReference>
<gene>
    <name evidence="3" type="ORF">DY000_02029929</name>
</gene>
<feature type="domain" description="F-box associated beta-propeller type 3" evidence="2">
    <location>
        <begin position="639"/>
        <end position="725"/>
    </location>
</feature>
<evidence type="ECO:0000313" key="3">
    <source>
        <dbReference type="EMBL" id="KAF3578748.1"/>
    </source>
</evidence>